<keyword evidence="1" id="KW-0472">Membrane</keyword>
<reference evidence="2 3" key="1">
    <citation type="submission" date="2020-02" db="EMBL/GenBank/DDBJ databases">
        <title>Aliifodinibius halophilus 2W32, complete genome.</title>
        <authorList>
            <person name="Li Y."/>
            <person name="Wu S."/>
        </authorList>
    </citation>
    <scope>NUCLEOTIDE SEQUENCE [LARGE SCALE GENOMIC DNA]</scope>
    <source>
        <strain evidence="2 3">2W32</strain>
    </source>
</reference>
<proteinExistence type="predicted"/>
<dbReference type="Proteomes" id="UP000479132">
    <property type="component" value="Unassembled WGS sequence"/>
</dbReference>
<comment type="caution">
    <text evidence="2">The sequence shown here is derived from an EMBL/GenBank/DDBJ whole genome shotgun (WGS) entry which is preliminary data.</text>
</comment>
<accession>A0A6M1T8I9</accession>
<dbReference type="EMBL" id="JAALLS010000024">
    <property type="protein sequence ID" value="NGP89755.1"/>
    <property type="molecule type" value="Genomic_DNA"/>
</dbReference>
<evidence type="ECO:0000256" key="1">
    <source>
        <dbReference type="SAM" id="Phobius"/>
    </source>
</evidence>
<dbReference type="RefSeq" id="WP_165270822.1">
    <property type="nucleotide sequence ID" value="NZ_JAALLS010000024.1"/>
</dbReference>
<feature type="transmembrane region" description="Helical" evidence="1">
    <location>
        <begin position="25"/>
        <end position="46"/>
    </location>
</feature>
<keyword evidence="1" id="KW-0812">Transmembrane</keyword>
<evidence type="ECO:0000313" key="3">
    <source>
        <dbReference type="Proteomes" id="UP000479132"/>
    </source>
</evidence>
<evidence type="ECO:0000313" key="2">
    <source>
        <dbReference type="EMBL" id="NGP89755.1"/>
    </source>
</evidence>
<sequence length="69" mass="6795">MDYPNLNLEKLNQSEIKNINGGGPLLAAAGVAIGVASLAAGAYATAMSAASNAGYADGKADCLPPPCTE</sequence>
<keyword evidence="1" id="KW-1133">Transmembrane helix</keyword>
<organism evidence="2 3">
    <name type="scientific">Fodinibius halophilus</name>
    <dbReference type="NCBI Taxonomy" id="1736908"/>
    <lineage>
        <taxon>Bacteria</taxon>
        <taxon>Pseudomonadati</taxon>
        <taxon>Balneolota</taxon>
        <taxon>Balneolia</taxon>
        <taxon>Balneolales</taxon>
        <taxon>Balneolaceae</taxon>
        <taxon>Fodinibius</taxon>
    </lineage>
</organism>
<dbReference type="AlphaFoldDB" id="A0A6M1T8I9"/>
<name>A0A6M1T8I9_9BACT</name>
<keyword evidence="3" id="KW-1185">Reference proteome</keyword>
<gene>
    <name evidence="2" type="ORF">G3569_15460</name>
</gene>
<protein>
    <submittedName>
        <fullName evidence="2">Class IIb bacteriocin, lactobin A/cerein 7B family</fullName>
    </submittedName>
</protein>